<dbReference type="CTD" id="108696248"/>
<dbReference type="InterPro" id="IPR051976">
    <property type="entry name" value="Synaptopodin_domain"/>
</dbReference>
<dbReference type="GO" id="GO:0032233">
    <property type="term" value="P:positive regulation of actin filament bundle assembly"/>
    <property type="evidence" value="ECO:0000318"/>
    <property type="project" value="GO_Central"/>
</dbReference>
<feature type="region of interest" description="Disordered" evidence="10">
    <location>
        <begin position="843"/>
        <end position="877"/>
    </location>
</feature>
<dbReference type="PANTHER" id="PTHR24217:SF10">
    <property type="entry name" value="SYNAPTOPODIN 2-LIKE PROTEIN"/>
    <property type="match status" value="1"/>
</dbReference>
<dbReference type="STRING" id="8355.A0A1L8FK03"/>
<evidence type="ECO:0000256" key="6">
    <source>
        <dbReference type="ARBA" id="ARBA00023212"/>
    </source>
</evidence>
<feature type="compositionally biased region" description="Low complexity" evidence="10">
    <location>
        <begin position="167"/>
        <end position="176"/>
    </location>
</feature>
<dbReference type="Gene3D" id="2.30.42.10">
    <property type="match status" value="1"/>
</dbReference>
<feature type="compositionally biased region" description="Basic residues" evidence="10">
    <location>
        <begin position="182"/>
        <end position="191"/>
    </location>
</feature>
<evidence type="ECO:0000256" key="3">
    <source>
        <dbReference type="ARBA" id="ARBA00022490"/>
    </source>
</evidence>
<dbReference type="FunFam" id="2.30.42.10:FF:000137">
    <property type="entry name" value="Synaptopodin 2-like a"/>
    <property type="match status" value="1"/>
</dbReference>
<dbReference type="SMART" id="SM00228">
    <property type="entry name" value="PDZ"/>
    <property type="match status" value="1"/>
</dbReference>
<keyword evidence="6" id="KW-0206">Cytoskeleton</keyword>
<keyword evidence="3" id="KW-0963">Cytoplasm</keyword>
<feature type="compositionally biased region" description="Low complexity" evidence="10">
    <location>
        <begin position="102"/>
        <end position="117"/>
    </location>
</feature>
<feature type="compositionally biased region" description="Polar residues" evidence="10">
    <location>
        <begin position="674"/>
        <end position="683"/>
    </location>
</feature>
<evidence type="ECO:0000256" key="8">
    <source>
        <dbReference type="ARBA" id="ARBA00057136"/>
    </source>
</evidence>
<dbReference type="Proteomes" id="UP000186698">
    <property type="component" value="Chromosome 7L"/>
</dbReference>
<dbReference type="KEGG" id="xla:108696248"/>
<dbReference type="Pfam" id="PF00595">
    <property type="entry name" value="PDZ"/>
    <property type="match status" value="1"/>
</dbReference>
<dbReference type="SUPFAM" id="SSF50156">
    <property type="entry name" value="PDZ domain-like"/>
    <property type="match status" value="1"/>
</dbReference>
<reference evidence="13" key="1">
    <citation type="submission" date="2025-08" db="UniProtKB">
        <authorList>
            <consortium name="RefSeq"/>
        </authorList>
    </citation>
    <scope>IDENTIFICATION</scope>
    <source>
        <strain evidence="13">J_2021</strain>
        <tissue evidence="13">Erythrocytes</tissue>
    </source>
</reference>
<dbReference type="PROSITE" id="PS50106">
    <property type="entry name" value="PDZ"/>
    <property type="match status" value="1"/>
</dbReference>
<dbReference type="PaxDb" id="8355-A0A1L8FK03"/>
<protein>
    <recommendedName>
        <fullName evidence="9">Synaptopodin 2-like protein</fullName>
    </recommendedName>
</protein>
<dbReference type="InterPro" id="IPR001478">
    <property type="entry name" value="PDZ"/>
</dbReference>
<feature type="compositionally biased region" description="Polar residues" evidence="10">
    <location>
        <begin position="196"/>
        <end position="208"/>
    </location>
</feature>
<dbReference type="GO" id="GO:0005634">
    <property type="term" value="C:nucleus"/>
    <property type="evidence" value="ECO:0000318"/>
    <property type="project" value="GO_Central"/>
</dbReference>
<keyword evidence="2" id="KW-0488">Methylation</keyword>
<evidence type="ECO:0000256" key="4">
    <source>
        <dbReference type="ARBA" id="ARBA00022553"/>
    </source>
</evidence>
<evidence type="ECO:0000256" key="10">
    <source>
        <dbReference type="SAM" id="MobiDB-lite"/>
    </source>
</evidence>
<dbReference type="Bgee" id="108696248">
    <property type="expression patterns" value="Expressed in muscle tissue and 5 other cell types or tissues"/>
</dbReference>
<evidence type="ECO:0000256" key="1">
    <source>
        <dbReference type="ARBA" id="ARBA00004245"/>
    </source>
</evidence>
<dbReference type="GO" id="GO:0015629">
    <property type="term" value="C:actin cytoskeleton"/>
    <property type="evidence" value="ECO:0000318"/>
    <property type="project" value="GO_Central"/>
</dbReference>
<organism evidence="12 13">
    <name type="scientific">Xenopus laevis</name>
    <name type="common">African clawed frog</name>
    <dbReference type="NCBI Taxonomy" id="8355"/>
    <lineage>
        <taxon>Eukaryota</taxon>
        <taxon>Metazoa</taxon>
        <taxon>Chordata</taxon>
        <taxon>Craniata</taxon>
        <taxon>Vertebrata</taxon>
        <taxon>Euteleostomi</taxon>
        <taxon>Amphibia</taxon>
        <taxon>Batrachia</taxon>
        <taxon>Anura</taxon>
        <taxon>Pipoidea</taxon>
        <taxon>Pipidae</taxon>
        <taxon>Xenopodinae</taxon>
        <taxon>Xenopus</taxon>
        <taxon>Xenopus</taxon>
    </lineage>
</organism>
<keyword evidence="5" id="KW-0009">Actin-binding</keyword>
<evidence type="ECO:0000259" key="11">
    <source>
        <dbReference type="PROSITE" id="PS50106"/>
    </source>
</evidence>
<dbReference type="GO" id="GO:0030018">
    <property type="term" value="C:Z disc"/>
    <property type="evidence" value="ECO:0000318"/>
    <property type="project" value="GO_Central"/>
</dbReference>
<keyword evidence="12" id="KW-1185">Reference proteome</keyword>
<feature type="region of interest" description="Disordered" evidence="10">
    <location>
        <begin position="88"/>
        <end position="117"/>
    </location>
</feature>
<dbReference type="PANTHER" id="PTHR24217">
    <property type="entry name" value="PUTATIVE-RELATED"/>
    <property type="match status" value="1"/>
</dbReference>
<gene>
    <name evidence="13 14" type="primary">synpo2l.L</name>
</gene>
<dbReference type="InterPro" id="IPR036034">
    <property type="entry name" value="PDZ_sf"/>
</dbReference>
<evidence type="ECO:0000313" key="13">
    <source>
        <dbReference type="RefSeq" id="XP_018080908.1"/>
    </source>
</evidence>
<feature type="region of interest" description="Disordered" evidence="10">
    <location>
        <begin position="157"/>
        <end position="220"/>
    </location>
</feature>
<dbReference type="OMA" id="MVQNMDG"/>
<accession>A0A1L8FK03</accession>
<dbReference type="CDD" id="cd10820">
    <property type="entry name" value="PDZ_SYNPO2-like"/>
    <property type="match status" value="1"/>
</dbReference>
<name>A0A1L8FK03_XENLA</name>
<comment type="similarity">
    <text evidence="7">Belongs to the synaptopodin family.</text>
</comment>
<comment type="subcellular location">
    <subcellularLocation>
        <location evidence="1">Cytoplasm</location>
        <location evidence="1">Cytoskeleton</location>
    </subcellularLocation>
</comment>
<keyword evidence="4" id="KW-0597">Phosphoprotein</keyword>
<dbReference type="GeneID" id="108696248"/>
<feature type="compositionally biased region" description="Low complexity" evidence="10">
    <location>
        <begin position="850"/>
        <end position="863"/>
    </location>
</feature>
<feature type="domain" description="PDZ" evidence="11">
    <location>
        <begin position="6"/>
        <end position="88"/>
    </location>
</feature>
<evidence type="ECO:0000256" key="2">
    <source>
        <dbReference type="ARBA" id="ARBA00022481"/>
    </source>
</evidence>
<proteinExistence type="inferred from homology"/>
<dbReference type="GO" id="GO:0003779">
    <property type="term" value="F:actin binding"/>
    <property type="evidence" value="ECO:0000318"/>
    <property type="project" value="GO_Central"/>
</dbReference>
<dbReference type="AlphaFoldDB" id="A0A1L8FK03"/>
<comment type="function">
    <text evidence="8">Actin-associated protein that may play a role in modulating actin-based shape.</text>
</comment>
<feature type="region of interest" description="Disordered" evidence="10">
    <location>
        <begin position="668"/>
        <end position="687"/>
    </location>
</feature>
<evidence type="ECO:0000256" key="9">
    <source>
        <dbReference type="ARBA" id="ARBA00069693"/>
    </source>
</evidence>
<sequence length="1099" mass="119772">MGTDDQILITLSGEGPWGFRLQGGSEKNLPLLVSKVRKRSKACRGGLREYDELISINGKACSGLTHAQAMLMIDSIGASLHIRLRRAADGAQTAPRTQRVLPSPSSPNRIRSPDPSISWAATQSTLLTTAQPRLLHLESITSPPDSEAYYGETDSDADIQASPAHPPSNQQHHSQQPPAPEKHRRARKKSPRSPPGNKTESEQQSLSEMSGYESGPGGVAECALQPNVGVAKREIVYQPGGSRAETPFSDVEGFLPSDDVEQLPRITSPSHESLLLPHATKSIRAERHLIPMIGPVDHPVDDDLTTTYSDKAREAKLHRSESVQEKNVKDARTKCRTIASLLTDAPNPHSKGVLMFKKRRQRAKKYTLVSYGSVDEDHYNEDEDGVFPTSESEFDEEGFSDARSLTNHSDWDSTYLDIEKPKMDEQQVDKGLTEASGKGAEIFELQRQRSEQSPVDTVPSQISIPLQHPKESQITPVAPIRKKMLNGNVSSSAIVNKTQEIGVSEIPKLANTYIAIIPPQSQPTEVDGVQAASEIFNRSARPFTSGQSGPRLVASSVVFKPSSPKKTCETPSSHIITPSLIPSFIPEASSITEKAPVCSVASLYIPAPERADAPSTTTQVQCERAPENLSNQTTPRTTTASIYLSTPSRPSGSQALVTHANVTKLTDYTPVTPPKTTTSNIIGSPSIGPMDTPPYFTPDISANQSLDSVNSREQRISVPVGRTGILNEARRRGGKKEMFAKVEEKKCLPNPELLSLVQKIDEKPKQEQTGAGFESGPEEDFLSLGAEACNFMQPSARKFKVPPPVAPKPQLITPVDEIFNGGQDIPHLGGKGAELFARRQSRMDKFVVDSTPTSRSRPNSRPRTPSPTPSLPSSWKYSSNIRAPPPIAYNPLCSPFYPLAASKTLANSSKAESKVKKAPGGKPRMQAIDFMRHQPYQLNSAMFVFDDSSNNTNQTPTRRDTQKSNVLASPARQVPVKTARAHEIKRFSTPVPMSSVSMAPTVLTPRSATTLAEPVWRTDLSCQPMPSMAPVPTQYQSPEQDTHKNFIPSSYQSYSILSPTSSVTSPRSSSSTLQVPKPKFCAAKTGMQANVWRPGTVKF</sequence>
<dbReference type="AGR" id="Xenbase:XB-GENE-6486878"/>
<evidence type="ECO:0000256" key="5">
    <source>
        <dbReference type="ARBA" id="ARBA00023203"/>
    </source>
</evidence>
<evidence type="ECO:0000313" key="12">
    <source>
        <dbReference type="Proteomes" id="UP000186698"/>
    </source>
</evidence>
<dbReference type="RefSeq" id="XP_018080908.1">
    <property type="nucleotide sequence ID" value="XM_018225419.2"/>
</dbReference>
<dbReference type="OrthoDB" id="8882674at2759"/>
<dbReference type="Xenbase" id="XB-GENE-6486878">
    <property type="gene designation" value="synpo2l.L"/>
</dbReference>
<evidence type="ECO:0000313" key="14">
    <source>
        <dbReference type="Xenbase" id="XB-GENE-6486878"/>
    </source>
</evidence>
<evidence type="ECO:0000256" key="7">
    <source>
        <dbReference type="ARBA" id="ARBA00038161"/>
    </source>
</evidence>